<dbReference type="InParanoid" id="A0A1Y1Y3B6"/>
<comment type="caution">
    <text evidence="1">The sequence shown here is derived from an EMBL/GenBank/DDBJ whole genome shotgun (WGS) entry which is preliminary data.</text>
</comment>
<accession>A0A1Y1Y3B6</accession>
<evidence type="ECO:0000313" key="1">
    <source>
        <dbReference type="EMBL" id="ORX92469.1"/>
    </source>
</evidence>
<evidence type="ECO:0000313" key="2">
    <source>
        <dbReference type="Proteomes" id="UP000193498"/>
    </source>
</evidence>
<organism evidence="1 2">
    <name type="scientific">Basidiobolus meristosporus CBS 931.73</name>
    <dbReference type="NCBI Taxonomy" id="1314790"/>
    <lineage>
        <taxon>Eukaryota</taxon>
        <taxon>Fungi</taxon>
        <taxon>Fungi incertae sedis</taxon>
        <taxon>Zoopagomycota</taxon>
        <taxon>Entomophthoromycotina</taxon>
        <taxon>Basidiobolomycetes</taxon>
        <taxon>Basidiobolales</taxon>
        <taxon>Basidiobolaceae</taxon>
        <taxon>Basidiobolus</taxon>
    </lineage>
</organism>
<dbReference type="Gene3D" id="2.30.30.40">
    <property type="entry name" value="SH3 Domains"/>
    <property type="match status" value="1"/>
</dbReference>
<dbReference type="InterPro" id="IPR036028">
    <property type="entry name" value="SH3-like_dom_sf"/>
</dbReference>
<dbReference type="AlphaFoldDB" id="A0A1Y1Y3B6"/>
<evidence type="ECO:0008006" key="3">
    <source>
        <dbReference type="Google" id="ProtNLM"/>
    </source>
</evidence>
<proteinExistence type="predicted"/>
<dbReference type="SUPFAM" id="SSF50044">
    <property type="entry name" value="SH3-domain"/>
    <property type="match status" value="1"/>
</dbReference>
<name>A0A1Y1Y3B6_9FUNG</name>
<sequence length="149" mass="16640">MPWCFCANDPKEDSLMQGRGIFVALRNFPSDQEKQKSSFSKNSPLCFSKGDRIQLVENHGKYMVGYVESDPSKTLGWFPSDALEFISQNNPLANPMSAGKLQGHYLNEIVVEPLSLEMFRFDFKAGSGGKEEARCNEAPPCIPAKVLMQ</sequence>
<dbReference type="Proteomes" id="UP000193498">
    <property type="component" value="Unassembled WGS sequence"/>
</dbReference>
<keyword evidence="2" id="KW-1185">Reference proteome</keyword>
<protein>
    <recommendedName>
        <fullName evidence="3">SH3 domain-containing protein</fullName>
    </recommendedName>
</protein>
<gene>
    <name evidence="1" type="ORF">K493DRAFT_316564</name>
</gene>
<dbReference type="EMBL" id="MCFE01000274">
    <property type="protein sequence ID" value="ORX92469.1"/>
    <property type="molecule type" value="Genomic_DNA"/>
</dbReference>
<reference evidence="1 2" key="1">
    <citation type="submission" date="2016-07" db="EMBL/GenBank/DDBJ databases">
        <title>Pervasive Adenine N6-methylation of Active Genes in Fungi.</title>
        <authorList>
            <consortium name="DOE Joint Genome Institute"/>
            <person name="Mondo S.J."/>
            <person name="Dannebaum R.O."/>
            <person name="Kuo R.C."/>
            <person name="Labutti K."/>
            <person name="Haridas S."/>
            <person name="Kuo A."/>
            <person name="Salamov A."/>
            <person name="Ahrendt S.R."/>
            <person name="Lipzen A."/>
            <person name="Sullivan W."/>
            <person name="Andreopoulos W.B."/>
            <person name="Clum A."/>
            <person name="Lindquist E."/>
            <person name="Daum C."/>
            <person name="Ramamoorthy G.K."/>
            <person name="Gryganskyi A."/>
            <person name="Culley D."/>
            <person name="Magnuson J.K."/>
            <person name="James T.Y."/>
            <person name="O'Malley M.A."/>
            <person name="Stajich J.E."/>
            <person name="Spatafora J.W."/>
            <person name="Visel A."/>
            <person name="Grigoriev I.V."/>
        </authorList>
    </citation>
    <scope>NUCLEOTIDE SEQUENCE [LARGE SCALE GENOMIC DNA]</scope>
    <source>
        <strain evidence="1 2">CBS 931.73</strain>
    </source>
</reference>